<evidence type="ECO:0000259" key="9">
    <source>
        <dbReference type="PROSITE" id="PS51755"/>
    </source>
</evidence>
<gene>
    <name evidence="10" type="primary">mprA_3</name>
    <name evidence="10" type="ORF">Verru16b_01654</name>
</gene>
<keyword evidence="5" id="KW-0804">Transcription</keyword>
<keyword evidence="3" id="KW-0805">Transcription regulation</keyword>
<evidence type="ECO:0000256" key="1">
    <source>
        <dbReference type="ARBA" id="ARBA00022553"/>
    </source>
</evidence>
<organism evidence="10 11">
    <name type="scientific">Lacunisphaera limnophila</name>
    <dbReference type="NCBI Taxonomy" id="1838286"/>
    <lineage>
        <taxon>Bacteria</taxon>
        <taxon>Pseudomonadati</taxon>
        <taxon>Verrucomicrobiota</taxon>
        <taxon>Opitutia</taxon>
        <taxon>Opitutales</taxon>
        <taxon>Opitutaceae</taxon>
        <taxon>Lacunisphaera</taxon>
    </lineage>
</organism>
<feature type="DNA-binding region" description="OmpR/PhoB-type" evidence="7">
    <location>
        <begin position="132"/>
        <end position="229"/>
    </location>
</feature>
<dbReference type="GO" id="GO:0032993">
    <property type="term" value="C:protein-DNA complex"/>
    <property type="evidence" value="ECO:0007669"/>
    <property type="project" value="TreeGrafter"/>
</dbReference>
<accession>A0A1D8AUK7</accession>
<dbReference type="InterPro" id="IPR036388">
    <property type="entry name" value="WH-like_DNA-bd_sf"/>
</dbReference>
<dbReference type="PANTHER" id="PTHR48111:SF22">
    <property type="entry name" value="REGULATOR OF RPOS"/>
    <property type="match status" value="1"/>
</dbReference>
<evidence type="ECO:0000256" key="6">
    <source>
        <dbReference type="PROSITE-ProRule" id="PRU00169"/>
    </source>
</evidence>
<dbReference type="PROSITE" id="PS50110">
    <property type="entry name" value="RESPONSE_REGULATORY"/>
    <property type="match status" value="1"/>
</dbReference>
<evidence type="ECO:0000313" key="10">
    <source>
        <dbReference type="EMBL" id="AOS44591.1"/>
    </source>
</evidence>
<dbReference type="SMART" id="SM00448">
    <property type="entry name" value="REC"/>
    <property type="match status" value="1"/>
</dbReference>
<feature type="modified residue" description="4-aspartylphosphate" evidence="6">
    <location>
        <position position="57"/>
    </location>
</feature>
<dbReference type="InterPro" id="IPR011006">
    <property type="entry name" value="CheY-like_superfamily"/>
</dbReference>
<dbReference type="Pfam" id="PF00486">
    <property type="entry name" value="Trans_reg_C"/>
    <property type="match status" value="1"/>
</dbReference>
<dbReference type="GO" id="GO:0000976">
    <property type="term" value="F:transcription cis-regulatory region binding"/>
    <property type="evidence" value="ECO:0007669"/>
    <property type="project" value="TreeGrafter"/>
</dbReference>
<evidence type="ECO:0000256" key="3">
    <source>
        <dbReference type="ARBA" id="ARBA00023015"/>
    </source>
</evidence>
<reference evidence="10 11" key="1">
    <citation type="submission" date="2016-06" db="EMBL/GenBank/DDBJ databases">
        <title>Three novel species with peptidoglycan cell walls form the new genus Lacunisphaera gen. nov. in the family Opitutaceae of the verrucomicrobial subdivision 4.</title>
        <authorList>
            <person name="Rast P."/>
            <person name="Gloeckner I."/>
            <person name="Jogler M."/>
            <person name="Boedeker C."/>
            <person name="Jeske O."/>
            <person name="Wiegand S."/>
            <person name="Reinhardt R."/>
            <person name="Schumann P."/>
            <person name="Rohde M."/>
            <person name="Spring S."/>
            <person name="Gloeckner F.O."/>
            <person name="Jogler C."/>
        </authorList>
    </citation>
    <scope>NUCLEOTIDE SEQUENCE [LARGE SCALE GENOMIC DNA]</scope>
    <source>
        <strain evidence="10 11">IG16b</strain>
    </source>
</reference>
<dbReference type="GO" id="GO:0005829">
    <property type="term" value="C:cytosol"/>
    <property type="evidence" value="ECO:0007669"/>
    <property type="project" value="TreeGrafter"/>
</dbReference>
<evidence type="ECO:0000256" key="4">
    <source>
        <dbReference type="ARBA" id="ARBA00023125"/>
    </source>
</evidence>
<sequence length="237" mass="26565">MIDAPNKPVLLVEDNFDLAGNIQDYLEQRGWSVDYVPNGALALHRVSEQSHAAVILDLRLPVIDGLEVCRRLRHSIAPRIPVLMLTAADLLDDRLTGFAAGADDYMVKPFALPELLARLRALVRRSSALSPSPVIRLHDLELNSSTREVRRGDRRLVLTRMGYSILEFLMARSPAVVLRQELEHHLWADHPPGSDALRTHIATLRAAVDRAERTALLHTQRGVGYQLAVIEPGRRHE</sequence>
<dbReference type="GO" id="GO:0006355">
    <property type="term" value="P:regulation of DNA-templated transcription"/>
    <property type="evidence" value="ECO:0007669"/>
    <property type="project" value="InterPro"/>
</dbReference>
<dbReference type="Proteomes" id="UP000095228">
    <property type="component" value="Chromosome"/>
</dbReference>
<dbReference type="OrthoDB" id="9790454at2"/>
<dbReference type="AlphaFoldDB" id="A0A1D8AUK7"/>
<evidence type="ECO:0000256" key="2">
    <source>
        <dbReference type="ARBA" id="ARBA00023012"/>
    </source>
</evidence>
<dbReference type="InterPro" id="IPR001789">
    <property type="entry name" value="Sig_transdc_resp-reg_receiver"/>
</dbReference>
<feature type="domain" description="OmpR/PhoB-type" evidence="9">
    <location>
        <begin position="132"/>
        <end position="229"/>
    </location>
</feature>
<dbReference type="KEGG" id="obg:Verru16b_01654"/>
<dbReference type="Gene3D" id="3.40.50.2300">
    <property type="match status" value="1"/>
</dbReference>
<dbReference type="GO" id="GO:0000156">
    <property type="term" value="F:phosphorelay response regulator activity"/>
    <property type="evidence" value="ECO:0007669"/>
    <property type="project" value="TreeGrafter"/>
</dbReference>
<evidence type="ECO:0000256" key="7">
    <source>
        <dbReference type="PROSITE-ProRule" id="PRU01091"/>
    </source>
</evidence>
<dbReference type="Gene3D" id="1.10.10.10">
    <property type="entry name" value="Winged helix-like DNA-binding domain superfamily/Winged helix DNA-binding domain"/>
    <property type="match status" value="1"/>
</dbReference>
<evidence type="ECO:0000259" key="8">
    <source>
        <dbReference type="PROSITE" id="PS50110"/>
    </source>
</evidence>
<dbReference type="SMART" id="SM00862">
    <property type="entry name" value="Trans_reg_C"/>
    <property type="match status" value="1"/>
</dbReference>
<feature type="domain" description="Response regulatory" evidence="8">
    <location>
        <begin position="8"/>
        <end position="123"/>
    </location>
</feature>
<dbReference type="SUPFAM" id="SSF52172">
    <property type="entry name" value="CheY-like"/>
    <property type="match status" value="1"/>
</dbReference>
<protein>
    <submittedName>
        <fullName evidence="10">Response regulator MprA</fullName>
    </submittedName>
</protein>
<dbReference type="EMBL" id="CP016094">
    <property type="protein sequence ID" value="AOS44591.1"/>
    <property type="molecule type" value="Genomic_DNA"/>
</dbReference>
<name>A0A1D8AUK7_9BACT</name>
<evidence type="ECO:0000256" key="5">
    <source>
        <dbReference type="ARBA" id="ARBA00023163"/>
    </source>
</evidence>
<dbReference type="RefSeq" id="WP_069961827.1">
    <property type="nucleotide sequence ID" value="NZ_CP016094.1"/>
</dbReference>
<dbReference type="CDD" id="cd00383">
    <property type="entry name" value="trans_reg_C"/>
    <property type="match status" value="1"/>
</dbReference>
<keyword evidence="11" id="KW-1185">Reference proteome</keyword>
<keyword evidence="2" id="KW-0902">Two-component regulatory system</keyword>
<dbReference type="PROSITE" id="PS51755">
    <property type="entry name" value="OMPR_PHOB"/>
    <property type="match status" value="1"/>
</dbReference>
<evidence type="ECO:0000313" key="11">
    <source>
        <dbReference type="Proteomes" id="UP000095228"/>
    </source>
</evidence>
<dbReference type="Pfam" id="PF00072">
    <property type="entry name" value="Response_reg"/>
    <property type="match status" value="1"/>
</dbReference>
<dbReference type="Gene3D" id="6.10.250.690">
    <property type="match status" value="1"/>
</dbReference>
<keyword evidence="4 7" id="KW-0238">DNA-binding</keyword>
<keyword evidence="1 6" id="KW-0597">Phosphoprotein</keyword>
<proteinExistence type="predicted"/>
<dbReference type="InterPro" id="IPR039420">
    <property type="entry name" value="WalR-like"/>
</dbReference>
<dbReference type="PANTHER" id="PTHR48111">
    <property type="entry name" value="REGULATOR OF RPOS"/>
    <property type="match status" value="1"/>
</dbReference>
<dbReference type="InterPro" id="IPR001867">
    <property type="entry name" value="OmpR/PhoB-type_DNA-bd"/>
</dbReference>
<dbReference type="STRING" id="1838286.Verru16b_01654"/>